<dbReference type="OrthoDB" id="277236at2"/>
<reference evidence="3 4" key="1">
    <citation type="submission" date="2019-02" db="EMBL/GenBank/DDBJ databases">
        <title>Deep-cultivation of Planctomycetes and their phenomic and genomic characterization uncovers novel biology.</title>
        <authorList>
            <person name="Wiegand S."/>
            <person name="Jogler M."/>
            <person name="Boedeker C."/>
            <person name="Pinto D."/>
            <person name="Vollmers J."/>
            <person name="Rivas-Marin E."/>
            <person name="Kohn T."/>
            <person name="Peeters S.H."/>
            <person name="Heuer A."/>
            <person name="Rast P."/>
            <person name="Oberbeckmann S."/>
            <person name="Bunk B."/>
            <person name="Jeske O."/>
            <person name="Meyerdierks A."/>
            <person name="Storesund J.E."/>
            <person name="Kallscheuer N."/>
            <person name="Luecker S."/>
            <person name="Lage O.M."/>
            <person name="Pohl T."/>
            <person name="Merkel B.J."/>
            <person name="Hornburger P."/>
            <person name="Mueller R.-W."/>
            <person name="Bruemmer F."/>
            <person name="Labrenz M."/>
            <person name="Spormann A.M."/>
            <person name="Op den Camp H."/>
            <person name="Overmann J."/>
            <person name="Amann R."/>
            <person name="Jetten M.S.M."/>
            <person name="Mascher T."/>
            <person name="Medema M.H."/>
            <person name="Devos D.P."/>
            <person name="Kaster A.-K."/>
            <person name="Ovreas L."/>
            <person name="Rohde M."/>
            <person name="Galperin M.Y."/>
            <person name="Jogler C."/>
        </authorList>
    </citation>
    <scope>NUCLEOTIDE SEQUENCE [LARGE SCALE GENOMIC DNA]</scope>
    <source>
        <strain evidence="3 4">Mal48</strain>
    </source>
</reference>
<dbReference type="AlphaFoldDB" id="A0A517QNM6"/>
<dbReference type="Pfam" id="PF07705">
    <property type="entry name" value="CARDB"/>
    <property type="match status" value="1"/>
</dbReference>
<keyword evidence="1" id="KW-0472">Membrane</keyword>
<dbReference type="InterPro" id="IPR011635">
    <property type="entry name" value="CARDB"/>
</dbReference>
<keyword evidence="1" id="KW-0812">Transmembrane</keyword>
<feature type="domain" description="CARDB" evidence="2">
    <location>
        <begin position="364"/>
        <end position="440"/>
    </location>
</feature>
<evidence type="ECO:0000256" key="1">
    <source>
        <dbReference type="SAM" id="Phobius"/>
    </source>
</evidence>
<proteinExistence type="predicted"/>
<evidence type="ECO:0000313" key="4">
    <source>
        <dbReference type="Proteomes" id="UP000315724"/>
    </source>
</evidence>
<accession>A0A517QNM6</accession>
<dbReference type="InterPro" id="IPR013783">
    <property type="entry name" value="Ig-like_fold"/>
</dbReference>
<dbReference type="Proteomes" id="UP000315724">
    <property type="component" value="Chromosome"/>
</dbReference>
<dbReference type="KEGG" id="tpol:Mal48_24850"/>
<protein>
    <recommendedName>
        <fullName evidence="2">CARDB domain-containing protein</fullName>
    </recommendedName>
</protein>
<feature type="transmembrane region" description="Helical" evidence="1">
    <location>
        <begin position="42"/>
        <end position="65"/>
    </location>
</feature>
<evidence type="ECO:0000313" key="3">
    <source>
        <dbReference type="EMBL" id="QDT33232.1"/>
    </source>
</evidence>
<keyword evidence="4" id="KW-1185">Reference proteome</keyword>
<gene>
    <name evidence="3" type="ORF">Mal48_24850</name>
</gene>
<keyword evidence="1" id="KW-1133">Transmembrane helix</keyword>
<organism evidence="3 4">
    <name type="scientific">Thalassoglobus polymorphus</name>
    <dbReference type="NCBI Taxonomy" id="2527994"/>
    <lineage>
        <taxon>Bacteria</taxon>
        <taxon>Pseudomonadati</taxon>
        <taxon>Planctomycetota</taxon>
        <taxon>Planctomycetia</taxon>
        <taxon>Planctomycetales</taxon>
        <taxon>Planctomycetaceae</taxon>
        <taxon>Thalassoglobus</taxon>
    </lineage>
</organism>
<dbReference type="EMBL" id="CP036267">
    <property type="protein sequence ID" value="QDT33232.1"/>
    <property type="molecule type" value="Genomic_DNA"/>
</dbReference>
<dbReference type="RefSeq" id="WP_145199227.1">
    <property type="nucleotide sequence ID" value="NZ_CP036267.1"/>
</dbReference>
<dbReference type="Gene3D" id="2.60.40.10">
    <property type="entry name" value="Immunoglobulins"/>
    <property type="match status" value="1"/>
</dbReference>
<sequence>MSKSDHIPSPRHLFPEAAAWVISGKRGLLRGRWLLKQERDWFPAWSIGSIAGVCGVMLATLLFFFEAPKLAASPTEPKDVSLATQSLLTEPESEPVLPTPARPFVVGEFPIKSRTSNLSGSELVRTELPYVWDQSEIANLESRPIRHRDPFVKDSWTTTARNQFFATNFTPYFVQGATVPVTPTYVTSSGARTEFDGIEATRSQAVLVEKQTVGKTTTGQPYSYEIYVTNRSNDPIDEVVLREQISAIHRVTEVSPPAAVRGDELVWSLGKLTGKERKILKVTLIPDSVKQIETLTTVSNKSRVGGNANVNAPVIEEPALLPIEPEEPVLPQIDEPPPKRAPAPSPISELPKPFPELKLAVTPVGIVKQGETLSLTFTISNVGTAAAENVSLRVNLSENFRHKFGEHIEHTISRLEPGQSRRALLQARALESGQGKLSASLEMQGTEEGSQDLDIQVEPISKSISSRRSVAPVVECKRPETLDLDEDQVPESIATNLVQWRKSESF</sequence>
<evidence type="ECO:0000259" key="2">
    <source>
        <dbReference type="Pfam" id="PF07705"/>
    </source>
</evidence>
<name>A0A517QNM6_9PLAN</name>